<evidence type="ECO:0000259" key="3">
    <source>
        <dbReference type="SMART" id="SM00563"/>
    </source>
</evidence>
<protein>
    <recommendedName>
        <fullName evidence="3">Phospholipid/glycerol acyltransferase domain-containing protein</fullName>
    </recommendedName>
</protein>
<dbReference type="GO" id="GO:0006654">
    <property type="term" value="P:phosphatidic acid biosynthetic process"/>
    <property type="evidence" value="ECO:0007669"/>
    <property type="project" value="TreeGrafter"/>
</dbReference>
<dbReference type="PANTHER" id="PTHR10434">
    <property type="entry name" value="1-ACYL-SN-GLYCEROL-3-PHOSPHATE ACYLTRANSFERASE"/>
    <property type="match status" value="1"/>
</dbReference>
<evidence type="ECO:0000256" key="2">
    <source>
        <dbReference type="ARBA" id="ARBA00023315"/>
    </source>
</evidence>
<dbReference type="InterPro" id="IPR002123">
    <property type="entry name" value="Plipid/glycerol_acylTrfase"/>
</dbReference>
<keyword evidence="2" id="KW-0012">Acyltransferase</keyword>
<dbReference type="GO" id="GO:0003841">
    <property type="term" value="F:1-acylglycerol-3-phosphate O-acyltransferase activity"/>
    <property type="evidence" value="ECO:0007669"/>
    <property type="project" value="TreeGrafter"/>
</dbReference>
<reference evidence="4" key="1">
    <citation type="submission" date="2018-05" db="EMBL/GenBank/DDBJ databases">
        <authorList>
            <person name="Lanie J.A."/>
            <person name="Ng W.-L."/>
            <person name="Kazmierczak K.M."/>
            <person name="Andrzejewski T.M."/>
            <person name="Davidsen T.M."/>
            <person name="Wayne K.J."/>
            <person name="Tettelin H."/>
            <person name="Glass J.I."/>
            <person name="Rusch D."/>
            <person name="Podicherti R."/>
            <person name="Tsui H.-C.T."/>
            <person name="Winkler M.E."/>
        </authorList>
    </citation>
    <scope>NUCLEOTIDE SEQUENCE</scope>
</reference>
<evidence type="ECO:0000313" key="4">
    <source>
        <dbReference type="EMBL" id="SVA01199.1"/>
    </source>
</evidence>
<dbReference type="AlphaFoldDB" id="A0A381SCJ1"/>
<accession>A0A381SCJ1</accession>
<evidence type="ECO:0000256" key="1">
    <source>
        <dbReference type="ARBA" id="ARBA00022679"/>
    </source>
</evidence>
<proteinExistence type="predicted"/>
<gene>
    <name evidence="4" type="ORF">METZ01_LOCUS54053</name>
</gene>
<dbReference type="PANTHER" id="PTHR10434:SF66">
    <property type="entry name" value="PHOSPHOLIPID_GLYCEROL ACYLTRANSFERASE DOMAIN-CONTAINING PROTEIN"/>
    <property type="match status" value="1"/>
</dbReference>
<feature type="domain" description="Phospholipid/glycerol acyltransferase" evidence="3">
    <location>
        <begin position="42"/>
        <end position="156"/>
    </location>
</feature>
<keyword evidence="1" id="KW-0808">Transferase</keyword>
<sequence length="208" mass="23885">MTFTPQKYYHYFTRPMCWLFCLFGGQLLKLKGQLPPINKGPYIYMINHGSLFDLFVIGFYIKHYITAIGAVEEFRWPIWGTVGNKYGIVPIERSNINNAVHSLNNVEKAIREGISFLIAPEGTRTRTGGLNKFKKGPFHLSKNTAVSIVPIGIIGAFEAKKKNDWRLKPGIITTCFGEVITYNEYNHMSVEELRDYVRMKVKELITEQ</sequence>
<dbReference type="CDD" id="cd07989">
    <property type="entry name" value="LPLAT_AGPAT-like"/>
    <property type="match status" value="1"/>
</dbReference>
<dbReference type="Pfam" id="PF01553">
    <property type="entry name" value="Acyltransferase"/>
    <property type="match status" value="1"/>
</dbReference>
<name>A0A381SCJ1_9ZZZZ</name>
<dbReference type="EMBL" id="UINC01002880">
    <property type="protein sequence ID" value="SVA01199.1"/>
    <property type="molecule type" value="Genomic_DNA"/>
</dbReference>
<dbReference type="SUPFAM" id="SSF69593">
    <property type="entry name" value="Glycerol-3-phosphate (1)-acyltransferase"/>
    <property type="match status" value="1"/>
</dbReference>
<organism evidence="4">
    <name type="scientific">marine metagenome</name>
    <dbReference type="NCBI Taxonomy" id="408172"/>
    <lineage>
        <taxon>unclassified sequences</taxon>
        <taxon>metagenomes</taxon>
        <taxon>ecological metagenomes</taxon>
    </lineage>
</organism>
<dbReference type="SMART" id="SM00563">
    <property type="entry name" value="PlsC"/>
    <property type="match status" value="1"/>
</dbReference>